<organism evidence="1 2">
    <name type="scientific">Dentiscutata heterogama</name>
    <dbReference type="NCBI Taxonomy" id="1316150"/>
    <lineage>
        <taxon>Eukaryota</taxon>
        <taxon>Fungi</taxon>
        <taxon>Fungi incertae sedis</taxon>
        <taxon>Mucoromycota</taxon>
        <taxon>Glomeromycotina</taxon>
        <taxon>Glomeromycetes</taxon>
        <taxon>Diversisporales</taxon>
        <taxon>Gigasporaceae</taxon>
        <taxon>Dentiscutata</taxon>
    </lineage>
</organism>
<dbReference type="Proteomes" id="UP000789702">
    <property type="component" value="Unassembled WGS sequence"/>
</dbReference>
<name>A0ACA9PWS5_9GLOM</name>
<evidence type="ECO:0000313" key="1">
    <source>
        <dbReference type="EMBL" id="CAG8726602.1"/>
    </source>
</evidence>
<proteinExistence type="predicted"/>
<comment type="caution">
    <text evidence="1">The sequence shown here is derived from an EMBL/GenBank/DDBJ whole genome shotgun (WGS) entry which is preliminary data.</text>
</comment>
<feature type="non-terminal residue" evidence="1">
    <location>
        <position position="41"/>
    </location>
</feature>
<feature type="non-terminal residue" evidence="1">
    <location>
        <position position="1"/>
    </location>
</feature>
<gene>
    <name evidence="1" type="ORF">DHETER_LOCUS13175</name>
</gene>
<reference evidence="1" key="1">
    <citation type="submission" date="2021-06" db="EMBL/GenBank/DDBJ databases">
        <authorList>
            <person name="Kallberg Y."/>
            <person name="Tangrot J."/>
            <person name="Rosling A."/>
        </authorList>
    </citation>
    <scope>NUCLEOTIDE SEQUENCE</scope>
    <source>
        <strain evidence="1">IL203A</strain>
    </source>
</reference>
<accession>A0ACA9PWS5</accession>
<sequence length="41" mass="4690">RRLDLAKWTSSKTSAILGQQTRDKLWIINTQTTETNSQGNQ</sequence>
<evidence type="ECO:0000313" key="2">
    <source>
        <dbReference type="Proteomes" id="UP000789702"/>
    </source>
</evidence>
<dbReference type="EMBL" id="CAJVPU010034940">
    <property type="protein sequence ID" value="CAG8726602.1"/>
    <property type="molecule type" value="Genomic_DNA"/>
</dbReference>
<protein>
    <submittedName>
        <fullName evidence="1">2935_t:CDS:1</fullName>
    </submittedName>
</protein>
<keyword evidence="2" id="KW-1185">Reference proteome</keyword>